<sequence>MCLPFATGLQASDTKEHPSATPDLQIPTTVTILPSGDHVFAQSEHAHLPLETRQPKLWRPQDALLLHMSQPARRILTIKAWDEMMLLMERDTGTSKRGSVGERGGSYSLVGTG</sequence>
<gene>
    <name evidence="2" type="ORF">BCR38DRAFT_429777</name>
</gene>
<feature type="region of interest" description="Disordered" evidence="1">
    <location>
        <begin position="1"/>
        <end position="23"/>
    </location>
</feature>
<name>A0A1Y2E3Z9_9PEZI</name>
<evidence type="ECO:0000313" key="2">
    <source>
        <dbReference type="EMBL" id="ORY66280.1"/>
    </source>
</evidence>
<reference evidence="2 3" key="1">
    <citation type="submission" date="2016-07" db="EMBL/GenBank/DDBJ databases">
        <title>Pervasive Adenine N6-methylation of Active Genes in Fungi.</title>
        <authorList>
            <consortium name="DOE Joint Genome Institute"/>
            <person name="Mondo S.J."/>
            <person name="Dannebaum R.O."/>
            <person name="Kuo R.C."/>
            <person name="Labutti K."/>
            <person name="Haridas S."/>
            <person name="Kuo A."/>
            <person name="Salamov A."/>
            <person name="Ahrendt S.R."/>
            <person name="Lipzen A."/>
            <person name="Sullivan W."/>
            <person name="Andreopoulos W.B."/>
            <person name="Clum A."/>
            <person name="Lindquist E."/>
            <person name="Daum C."/>
            <person name="Ramamoorthy G.K."/>
            <person name="Gryganskyi A."/>
            <person name="Culley D."/>
            <person name="Magnuson J.K."/>
            <person name="James T.Y."/>
            <person name="O'Malley M.A."/>
            <person name="Stajich J.E."/>
            <person name="Spatafora J.W."/>
            <person name="Visel A."/>
            <person name="Grigoriev I.V."/>
        </authorList>
    </citation>
    <scope>NUCLEOTIDE SEQUENCE [LARGE SCALE GENOMIC DNA]</scope>
    <source>
        <strain evidence="2 3">CBS 129021</strain>
    </source>
</reference>
<evidence type="ECO:0000313" key="3">
    <source>
        <dbReference type="Proteomes" id="UP000193689"/>
    </source>
</evidence>
<dbReference type="GeneID" id="63776199"/>
<comment type="caution">
    <text evidence="2">The sequence shown here is derived from an EMBL/GenBank/DDBJ whole genome shotgun (WGS) entry which is preliminary data.</text>
</comment>
<protein>
    <submittedName>
        <fullName evidence="2">Uncharacterized protein</fullName>
    </submittedName>
</protein>
<dbReference type="EMBL" id="MCFJ01000005">
    <property type="protein sequence ID" value="ORY66280.1"/>
    <property type="molecule type" value="Genomic_DNA"/>
</dbReference>
<evidence type="ECO:0000256" key="1">
    <source>
        <dbReference type="SAM" id="MobiDB-lite"/>
    </source>
</evidence>
<accession>A0A1Y2E3Z9</accession>
<dbReference type="Proteomes" id="UP000193689">
    <property type="component" value="Unassembled WGS sequence"/>
</dbReference>
<dbReference type="RefSeq" id="XP_040717244.1">
    <property type="nucleotide sequence ID" value="XM_040859987.1"/>
</dbReference>
<keyword evidence="3" id="KW-1185">Reference proteome</keyword>
<dbReference type="InParanoid" id="A0A1Y2E3Z9"/>
<dbReference type="AlphaFoldDB" id="A0A1Y2E3Z9"/>
<feature type="region of interest" description="Disordered" evidence="1">
    <location>
        <begin position="91"/>
        <end position="113"/>
    </location>
</feature>
<proteinExistence type="predicted"/>
<organism evidence="2 3">
    <name type="scientific">Pseudomassariella vexata</name>
    <dbReference type="NCBI Taxonomy" id="1141098"/>
    <lineage>
        <taxon>Eukaryota</taxon>
        <taxon>Fungi</taxon>
        <taxon>Dikarya</taxon>
        <taxon>Ascomycota</taxon>
        <taxon>Pezizomycotina</taxon>
        <taxon>Sordariomycetes</taxon>
        <taxon>Xylariomycetidae</taxon>
        <taxon>Amphisphaeriales</taxon>
        <taxon>Pseudomassariaceae</taxon>
        <taxon>Pseudomassariella</taxon>
    </lineage>
</organism>